<sequence length="294" mass="31769">MKLLQKFGIAALVITSNALMCSATYAAESITIGSANFPESQLLATIYASALEAKGIHTEKKLSIGSREVYMPALLDGSIDLIPEYAGSVLLYFNKATKAHSSTDVRSELPKVLPGKLVALPPSAAEDKGILSMTEKTANQYHVKDISDLAPHAKDFVIGGPPEMKDRHEGVPGLSQVYGLNFKSFKALDMGGPLTLNGLLHNQIQVSALNSTQPELKTKNLVALTDSKNLYMSQNVFPLIAKSKLTPQIQTVLDSVSAQLTTSDLISMNQRLTNLEPIDSVAKDWVRSHHLADK</sequence>
<dbReference type="KEGG" id="bcai:K788_0000646"/>
<dbReference type="CDD" id="cd13606">
    <property type="entry name" value="PBP2_ProX_like"/>
    <property type="match status" value="1"/>
</dbReference>
<dbReference type="GO" id="GO:0043190">
    <property type="term" value="C:ATP-binding cassette (ABC) transporter complex"/>
    <property type="evidence" value="ECO:0007669"/>
    <property type="project" value="InterPro"/>
</dbReference>
<organism evidence="3 4">
    <name type="scientific">Paraburkholderia caribensis MBA4</name>
    <dbReference type="NCBI Taxonomy" id="1323664"/>
    <lineage>
        <taxon>Bacteria</taxon>
        <taxon>Pseudomonadati</taxon>
        <taxon>Pseudomonadota</taxon>
        <taxon>Betaproteobacteria</taxon>
        <taxon>Burkholderiales</taxon>
        <taxon>Burkholderiaceae</taxon>
        <taxon>Paraburkholderia</taxon>
    </lineage>
</organism>
<dbReference type="Gene3D" id="3.40.190.120">
    <property type="entry name" value="Osmoprotection protein (prox), domain 2"/>
    <property type="match status" value="1"/>
</dbReference>
<name>A0A0N7JV53_9BURK</name>
<dbReference type="GO" id="GO:0022857">
    <property type="term" value="F:transmembrane transporter activity"/>
    <property type="evidence" value="ECO:0007669"/>
    <property type="project" value="InterPro"/>
</dbReference>
<protein>
    <submittedName>
        <fullName evidence="3">L-proline glycine betaine binding ABC transporter protein ProX</fullName>
    </submittedName>
</protein>
<dbReference type="Proteomes" id="UP000019146">
    <property type="component" value="Chromosome 2"/>
</dbReference>
<dbReference type="SUPFAM" id="SSF53850">
    <property type="entry name" value="Periplasmic binding protein-like II"/>
    <property type="match status" value="1"/>
</dbReference>
<dbReference type="RefSeq" id="WP_035998548.1">
    <property type="nucleotide sequence ID" value="NZ_CP012747.1"/>
</dbReference>
<feature type="domain" description="ABC-type glycine betaine transport system substrate-binding" evidence="2">
    <location>
        <begin position="29"/>
        <end position="287"/>
    </location>
</feature>
<evidence type="ECO:0000259" key="2">
    <source>
        <dbReference type="Pfam" id="PF04069"/>
    </source>
</evidence>
<evidence type="ECO:0000256" key="1">
    <source>
        <dbReference type="SAM" id="SignalP"/>
    </source>
</evidence>
<feature type="chain" id="PRO_5006014442" evidence="1">
    <location>
        <begin position="27"/>
        <end position="294"/>
    </location>
</feature>
<gene>
    <name evidence="3" type="ORF">K788_0000646</name>
</gene>
<reference evidence="3 4" key="1">
    <citation type="journal article" date="2014" name="Genome Announc.">
        <title>Draft Genome Sequence of the Haloacid-Degrading Burkholderia caribensis Strain MBA4.</title>
        <authorList>
            <person name="Pan Y."/>
            <person name="Kong K.F."/>
            <person name="Tsang J.S."/>
        </authorList>
    </citation>
    <scope>NUCLEOTIDE SEQUENCE [LARGE SCALE GENOMIC DNA]</scope>
    <source>
        <strain evidence="3 4">MBA4</strain>
    </source>
</reference>
<evidence type="ECO:0000313" key="3">
    <source>
        <dbReference type="EMBL" id="ALL68253.1"/>
    </source>
</evidence>
<accession>A0A0N7JV53</accession>
<dbReference type="InterPro" id="IPR007210">
    <property type="entry name" value="ABC_Gly_betaine_transp_sub-bd"/>
</dbReference>
<dbReference type="Gene3D" id="3.40.190.10">
    <property type="entry name" value="Periplasmic binding protein-like II"/>
    <property type="match status" value="1"/>
</dbReference>
<feature type="signal peptide" evidence="1">
    <location>
        <begin position="1"/>
        <end position="26"/>
    </location>
</feature>
<dbReference type="AlphaFoldDB" id="A0A0N7JV53"/>
<dbReference type="Pfam" id="PF04069">
    <property type="entry name" value="OpuAC"/>
    <property type="match status" value="1"/>
</dbReference>
<dbReference type="GeneID" id="69971987"/>
<keyword evidence="1" id="KW-0732">Signal</keyword>
<proteinExistence type="predicted"/>
<dbReference type="EMBL" id="CP012747">
    <property type="protein sequence ID" value="ALL68253.1"/>
    <property type="molecule type" value="Genomic_DNA"/>
</dbReference>
<evidence type="ECO:0000313" key="4">
    <source>
        <dbReference type="Proteomes" id="UP000019146"/>
    </source>
</evidence>